<dbReference type="AlphaFoldDB" id="A0A8B8E0T9"/>
<keyword evidence="3" id="KW-1185">Reference proteome</keyword>
<accession>A0A8B8E0T9</accession>
<dbReference type="RefSeq" id="XP_022333339.1">
    <property type="nucleotide sequence ID" value="XM_022477631.1"/>
</dbReference>
<evidence type="ECO:0000256" key="1">
    <source>
        <dbReference type="SAM" id="Coils"/>
    </source>
</evidence>
<dbReference type="Proteomes" id="UP000694844">
    <property type="component" value="Chromosome 4"/>
</dbReference>
<evidence type="ECO:0000313" key="4">
    <source>
        <dbReference type="RefSeq" id="XP_022333339.1"/>
    </source>
</evidence>
<sequence>MLKPFVFLLALLQGVCLAREGKRILLNDPALIEQRLSHLEQKIQTLESENRILKDRQNQYEATQIAGKSSIFTRWDESIAQVIFLRKSIQDTLQADGGMTKAVPPITYVFLRIPLAAARRRQLITMCMAWNLNQLSGGLILPTKTPPVPSVLPLPVPDSS</sequence>
<dbReference type="GeneID" id="111130497"/>
<dbReference type="KEGG" id="cvn:111130497"/>
<feature type="coiled-coil region" evidence="1">
    <location>
        <begin position="36"/>
        <end position="63"/>
    </location>
</feature>
<organism evidence="3 4">
    <name type="scientific">Crassostrea virginica</name>
    <name type="common">Eastern oyster</name>
    <dbReference type="NCBI Taxonomy" id="6565"/>
    <lineage>
        <taxon>Eukaryota</taxon>
        <taxon>Metazoa</taxon>
        <taxon>Spiralia</taxon>
        <taxon>Lophotrochozoa</taxon>
        <taxon>Mollusca</taxon>
        <taxon>Bivalvia</taxon>
        <taxon>Autobranchia</taxon>
        <taxon>Pteriomorphia</taxon>
        <taxon>Ostreida</taxon>
        <taxon>Ostreoidea</taxon>
        <taxon>Ostreidae</taxon>
        <taxon>Crassostrea</taxon>
    </lineage>
</organism>
<feature type="signal peptide" evidence="2">
    <location>
        <begin position="1"/>
        <end position="18"/>
    </location>
</feature>
<proteinExistence type="predicted"/>
<feature type="chain" id="PRO_5034065019" evidence="2">
    <location>
        <begin position="19"/>
        <end position="160"/>
    </location>
</feature>
<reference evidence="4" key="1">
    <citation type="submission" date="2025-08" db="UniProtKB">
        <authorList>
            <consortium name="RefSeq"/>
        </authorList>
    </citation>
    <scope>IDENTIFICATION</scope>
    <source>
        <tissue evidence="4">Whole sample</tissue>
    </source>
</reference>
<gene>
    <name evidence="4" type="primary">LOC111130497</name>
</gene>
<evidence type="ECO:0000313" key="3">
    <source>
        <dbReference type="Proteomes" id="UP000694844"/>
    </source>
</evidence>
<keyword evidence="2" id="KW-0732">Signal</keyword>
<protein>
    <submittedName>
        <fullName evidence="4">Uncharacterized protein LOC111130497</fullName>
    </submittedName>
</protein>
<evidence type="ECO:0000256" key="2">
    <source>
        <dbReference type="SAM" id="SignalP"/>
    </source>
</evidence>
<keyword evidence="1" id="KW-0175">Coiled coil</keyword>
<name>A0A8B8E0T9_CRAVI</name>